<dbReference type="WBParaSite" id="EVEC_0000086101-mRNA-1">
    <property type="protein sequence ID" value="EVEC_0000086101-mRNA-1"/>
    <property type="gene ID" value="EVEC_0000086101"/>
</dbReference>
<evidence type="ECO:0000313" key="1">
    <source>
        <dbReference type="EMBL" id="VDD85442.1"/>
    </source>
</evidence>
<evidence type="ECO:0000313" key="3">
    <source>
        <dbReference type="WBParaSite" id="EVEC_0000086101-mRNA-1"/>
    </source>
</evidence>
<name>A0A0N4UU20_ENTVE</name>
<reference evidence="1 2" key="2">
    <citation type="submission" date="2018-10" db="EMBL/GenBank/DDBJ databases">
        <authorList>
            <consortium name="Pathogen Informatics"/>
        </authorList>
    </citation>
    <scope>NUCLEOTIDE SEQUENCE [LARGE SCALE GENOMIC DNA]</scope>
</reference>
<evidence type="ECO:0000313" key="2">
    <source>
        <dbReference type="Proteomes" id="UP000274131"/>
    </source>
</evidence>
<proteinExistence type="predicted"/>
<reference evidence="3" key="1">
    <citation type="submission" date="2017-02" db="UniProtKB">
        <authorList>
            <consortium name="WormBaseParasite"/>
        </authorList>
    </citation>
    <scope>IDENTIFICATION</scope>
</reference>
<accession>A0A0N4UU20</accession>
<protein>
    <submittedName>
        <fullName evidence="3">Adenylate cyclase</fullName>
    </submittedName>
</protein>
<sequence>MLENANAVPVFAATYKGSVPLDTGRPQADIQSDFFRSQEAAELHLRLLAIEQGFNLVVQRRYESRQQKDGKYIHKVWGATGQAGQRLD</sequence>
<gene>
    <name evidence="1" type="ORF">EVEC_LOCUS585</name>
</gene>
<dbReference type="Proteomes" id="UP000274131">
    <property type="component" value="Unassembled WGS sequence"/>
</dbReference>
<organism evidence="3">
    <name type="scientific">Enterobius vermicularis</name>
    <name type="common">Human pinworm</name>
    <dbReference type="NCBI Taxonomy" id="51028"/>
    <lineage>
        <taxon>Eukaryota</taxon>
        <taxon>Metazoa</taxon>
        <taxon>Ecdysozoa</taxon>
        <taxon>Nematoda</taxon>
        <taxon>Chromadorea</taxon>
        <taxon>Rhabditida</taxon>
        <taxon>Spirurina</taxon>
        <taxon>Oxyuridomorpha</taxon>
        <taxon>Oxyuroidea</taxon>
        <taxon>Oxyuridae</taxon>
        <taxon>Enterobius</taxon>
    </lineage>
</organism>
<dbReference type="EMBL" id="UXUI01001424">
    <property type="protein sequence ID" value="VDD85442.1"/>
    <property type="molecule type" value="Genomic_DNA"/>
</dbReference>
<dbReference type="AlphaFoldDB" id="A0A0N4UU20"/>
<keyword evidence="2" id="KW-1185">Reference proteome</keyword>